<dbReference type="RefSeq" id="WP_066129310.1">
    <property type="nucleotide sequence ID" value="NZ_FKIF01000007.1"/>
</dbReference>
<dbReference type="InterPro" id="IPR018060">
    <property type="entry name" value="HTH_AraC"/>
</dbReference>
<dbReference type="EMBL" id="FKIF01000007">
    <property type="protein sequence ID" value="SAI71064.1"/>
    <property type="molecule type" value="Genomic_DNA"/>
</dbReference>
<evidence type="ECO:0000256" key="2">
    <source>
        <dbReference type="ARBA" id="ARBA00023125"/>
    </source>
</evidence>
<protein>
    <submittedName>
        <fullName evidence="5">AraC family regulatory protein</fullName>
    </submittedName>
</protein>
<dbReference type="InterPro" id="IPR018062">
    <property type="entry name" value="HTH_AraC-typ_CS"/>
</dbReference>
<keyword evidence="6" id="KW-1185">Reference proteome</keyword>
<dbReference type="PROSITE" id="PS00041">
    <property type="entry name" value="HTH_ARAC_FAMILY_1"/>
    <property type="match status" value="1"/>
</dbReference>
<name>A0A157SL89_9BORD</name>
<dbReference type="Pfam" id="PF12833">
    <property type="entry name" value="HTH_18"/>
    <property type="match status" value="1"/>
</dbReference>
<evidence type="ECO:0000313" key="6">
    <source>
        <dbReference type="Proteomes" id="UP000076848"/>
    </source>
</evidence>
<dbReference type="OrthoDB" id="9809338at2"/>
<organism evidence="5 6">
    <name type="scientific">Bordetella ansorpii</name>
    <dbReference type="NCBI Taxonomy" id="288768"/>
    <lineage>
        <taxon>Bacteria</taxon>
        <taxon>Pseudomonadati</taxon>
        <taxon>Pseudomonadota</taxon>
        <taxon>Betaproteobacteria</taxon>
        <taxon>Burkholderiales</taxon>
        <taxon>Alcaligenaceae</taxon>
        <taxon>Bordetella</taxon>
    </lineage>
</organism>
<dbReference type="Gene3D" id="1.10.10.60">
    <property type="entry name" value="Homeodomain-like"/>
    <property type="match status" value="2"/>
</dbReference>
<accession>A0A157SL89</accession>
<dbReference type="GO" id="GO:0043565">
    <property type="term" value="F:sequence-specific DNA binding"/>
    <property type="evidence" value="ECO:0007669"/>
    <property type="project" value="InterPro"/>
</dbReference>
<evidence type="ECO:0000256" key="3">
    <source>
        <dbReference type="ARBA" id="ARBA00023163"/>
    </source>
</evidence>
<keyword evidence="2" id="KW-0238">DNA-binding</keyword>
<dbReference type="GO" id="GO:0003700">
    <property type="term" value="F:DNA-binding transcription factor activity"/>
    <property type="evidence" value="ECO:0007669"/>
    <property type="project" value="InterPro"/>
</dbReference>
<evidence type="ECO:0000259" key="4">
    <source>
        <dbReference type="PROSITE" id="PS01124"/>
    </source>
</evidence>
<evidence type="ECO:0000313" key="5">
    <source>
        <dbReference type="EMBL" id="SAI71064.1"/>
    </source>
</evidence>
<gene>
    <name evidence="5" type="primary">tetD</name>
    <name evidence="5" type="ORF">SAMEA3906486_03333</name>
</gene>
<dbReference type="STRING" id="288768.SAMEA3906486_03333"/>
<dbReference type="Proteomes" id="UP000076848">
    <property type="component" value="Unassembled WGS sequence"/>
</dbReference>
<dbReference type="InterPro" id="IPR009057">
    <property type="entry name" value="Homeodomain-like_sf"/>
</dbReference>
<feature type="domain" description="HTH araC/xylS-type" evidence="4">
    <location>
        <begin position="206"/>
        <end position="304"/>
    </location>
</feature>
<dbReference type="PANTHER" id="PTHR46796">
    <property type="entry name" value="HTH-TYPE TRANSCRIPTIONAL ACTIVATOR RHAS-RELATED"/>
    <property type="match status" value="1"/>
</dbReference>
<dbReference type="SMART" id="SM00342">
    <property type="entry name" value="HTH_ARAC"/>
    <property type="match status" value="1"/>
</dbReference>
<proteinExistence type="predicted"/>
<keyword evidence="1" id="KW-0805">Transcription regulation</keyword>
<dbReference type="PANTHER" id="PTHR46796:SF14">
    <property type="entry name" value="TRANSCRIPTIONAL REGULATORY PROTEIN"/>
    <property type="match status" value="1"/>
</dbReference>
<keyword evidence="3" id="KW-0804">Transcription</keyword>
<evidence type="ECO:0000256" key="1">
    <source>
        <dbReference type="ARBA" id="ARBA00023015"/>
    </source>
</evidence>
<dbReference type="InterPro" id="IPR050204">
    <property type="entry name" value="AraC_XylS_family_regulators"/>
</dbReference>
<dbReference type="PROSITE" id="PS01124">
    <property type="entry name" value="HTH_ARAC_FAMILY_2"/>
    <property type="match status" value="1"/>
</dbReference>
<reference evidence="5 6" key="1">
    <citation type="submission" date="2016-04" db="EMBL/GenBank/DDBJ databases">
        <authorList>
            <consortium name="Pathogen Informatics"/>
        </authorList>
    </citation>
    <scope>NUCLEOTIDE SEQUENCE [LARGE SCALE GENOMIC DNA]</scope>
    <source>
        <strain evidence="5 6">H050680373</strain>
    </source>
</reference>
<dbReference type="AlphaFoldDB" id="A0A157SL89"/>
<sequence>MSVIQTHPQPVPKKDALGCAAGKLSLNQELHADDLTLYRKSTRDDRFGSVGTAASDRGFLVGVALRSGHRRRIFDGRRVASHDFELGSIYIRDFTDDYRADLHGGFDFLMVELSRSFIERLNAEKGGPPVHGLLPKTGAGDPVLTHLAQAASIVLDQPGRAGPLLVDHLGVALGSHLLAQYGNRASSDAAWPEVRGGRVLSRALERRAKEMLLANMEENLSVADIADACRLSRSYFIKAFRQTVGMPPHRWLLEQRVRKACDLLREPGRSIAEIALSCGFSDQPHLTRVFTKVMGVSPAAWRRQIAA</sequence>
<dbReference type="SUPFAM" id="SSF46689">
    <property type="entry name" value="Homeodomain-like"/>
    <property type="match status" value="2"/>
</dbReference>